<dbReference type="AlphaFoldDB" id="A0A699YN19"/>
<proteinExistence type="predicted"/>
<reference evidence="1 2" key="1">
    <citation type="submission" date="2020-02" db="EMBL/GenBank/DDBJ databases">
        <title>Draft genome sequence of Haematococcus lacustris strain NIES-144.</title>
        <authorList>
            <person name="Morimoto D."/>
            <person name="Nakagawa S."/>
            <person name="Yoshida T."/>
            <person name="Sawayama S."/>
        </authorList>
    </citation>
    <scope>NUCLEOTIDE SEQUENCE [LARGE SCALE GENOMIC DNA]</scope>
    <source>
        <strain evidence="1 2">NIES-144</strain>
    </source>
</reference>
<evidence type="ECO:0000313" key="2">
    <source>
        <dbReference type="Proteomes" id="UP000485058"/>
    </source>
</evidence>
<organism evidence="1 2">
    <name type="scientific">Haematococcus lacustris</name>
    <name type="common">Green alga</name>
    <name type="synonym">Haematococcus pluvialis</name>
    <dbReference type="NCBI Taxonomy" id="44745"/>
    <lineage>
        <taxon>Eukaryota</taxon>
        <taxon>Viridiplantae</taxon>
        <taxon>Chlorophyta</taxon>
        <taxon>core chlorophytes</taxon>
        <taxon>Chlorophyceae</taxon>
        <taxon>CS clade</taxon>
        <taxon>Chlamydomonadales</taxon>
        <taxon>Haematococcaceae</taxon>
        <taxon>Haematococcus</taxon>
    </lineage>
</organism>
<keyword evidence="2" id="KW-1185">Reference proteome</keyword>
<evidence type="ECO:0000313" key="1">
    <source>
        <dbReference type="EMBL" id="GFH07489.1"/>
    </source>
</evidence>
<protein>
    <submittedName>
        <fullName evidence="1">Uncharacterized protein</fullName>
    </submittedName>
</protein>
<comment type="caution">
    <text evidence="1">The sequence shown here is derived from an EMBL/GenBank/DDBJ whole genome shotgun (WGS) entry which is preliminary data.</text>
</comment>
<sequence length="69" mass="7324">MQPPCALATCLTCAVQVMRVRRRDVYACGAARAARLSALSKCDAPGVNSARLSQSHSGKLVTVFFRIAA</sequence>
<gene>
    <name evidence="1" type="ORF">HaLaN_02296</name>
</gene>
<accession>A0A699YN19</accession>
<name>A0A699YN19_HAELA</name>
<dbReference type="EMBL" id="BLLF01000098">
    <property type="protein sequence ID" value="GFH07489.1"/>
    <property type="molecule type" value="Genomic_DNA"/>
</dbReference>
<dbReference type="Proteomes" id="UP000485058">
    <property type="component" value="Unassembled WGS sequence"/>
</dbReference>